<name>A0ABP7URR7_9BACT</name>
<reference evidence="3" key="1">
    <citation type="journal article" date="2019" name="Int. J. Syst. Evol. Microbiol.">
        <title>The Global Catalogue of Microorganisms (GCM) 10K type strain sequencing project: providing services to taxonomists for standard genome sequencing and annotation.</title>
        <authorList>
            <consortium name="The Broad Institute Genomics Platform"/>
            <consortium name="The Broad Institute Genome Sequencing Center for Infectious Disease"/>
            <person name="Wu L."/>
            <person name="Ma J."/>
        </authorList>
    </citation>
    <scope>NUCLEOTIDE SEQUENCE [LARGE SCALE GENOMIC DNA]</scope>
    <source>
        <strain evidence="3">JCM 17225</strain>
    </source>
</reference>
<keyword evidence="1" id="KW-0812">Transmembrane</keyword>
<organism evidence="2 3">
    <name type="scientific">Hymenobacter glaciei</name>
    <dbReference type="NCBI Taxonomy" id="877209"/>
    <lineage>
        <taxon>Bacteria</taxon>
        <taxon>Pseudomonadati</taxon>
        <taxon>Bacteroidota</taxon>
        <taxon>Cytophagia</taxon>
        <taxon>Cytophagales</taxon>
        <taxon>Hymenobacteraceae</taxon>
        <taxon>Hymenobacter</taxon>
    </lineage>
</organism>
<proteinExistence type="predicted"/>
<feature type="transmembrane region" description="Helical" evidence="1">
    <location>
        <begin position="69"/>
        <end position="94"/>
    </location>
</feature>
<evidence type="ECO:0000313" key="3">
    <source>
        <dbReference type="Proteomes" id="UP001501469"/>
    </source>
</evidence>
<protein>
    <submittedName>
        <fullName evidence="2">Uncharacterized protein</fullName>
    </submittedName>
</protein>
<gene>
    <name evidence="2" type="ORF">GCM10022409_39650</name>
</gene>
<evidence type="ECO:0000256" key="1">
    <source>
        <dbReference type="SAM" id="Phobius"/>
    </source>
</evidence>
<accession>A0ABP7URR7</accession>
<comment type="caution">
    <text evidence="2">The sequence shown here is derived from an EMBL/GenBank/DDBJ whole genome shotgun (WGS) entry which is preliminary data.</text>
</comment>
<feature type="transmembrane region" description="Helical" evidence="1">
    <location>
        <begin position="34"/>
        <end position="57"/>
    </location>
</feature>
<sequence length="98" mass="10375">MEKPAQHIIRNNLLALLLAAVVLGLANKALEQTGAILFCMLYLSQAFVNMIFGFTHLGRGQKGVGAAPYFLSMLLVLIIGFGACTGIVTMGGGLGKMY</sequence>
<keyword evidence="1" id="KW-0472">Membrane</keyword>
<keyword evidence="1" id="KW-1133">Transmembrane helix</keyword>
<keyword evidence="3" id="KW-1185">Reference proteome</keyword>
<dbReference type="Proteomes" id="UP001501469">
    <property type="component" value="Unassembled WGS sequence"/>
</dbReference>
<dbReference type="EMBL" id="BAABDK010000031">
    <property type="protein sequence ID" value="GAA4049192.1"/>
    <property type="molecule type" value="Genomic_DNA"/>
</dbReference>
<evidence type="ECO:0000313" key="2">
    <source>
        <dbReference type="EMBL" id="GAA4049192.1"/>
    </source>
</evidence>
<dbReference type="RefSeq" id="WP_345058109.1">
    <property type="nucleotide sequence ID" value="NZ_BAABDK010000031.1"/>
</dbReference>